<keyword evidence="3" id="KW-1185">Reference proteome</keyword>
<protein>
    <submittedName>
        <fullName evidence="2">Polyisoprenoid-binding protein</fullName>
    </submittedName>
</protein>
<evidence type="ECO:0000259" key="1">
    <source>
        <dbReference type="SMART" id="SM00867"/>
    </source>
</evidence>
<evidence type="ECO:0000313" key="2">
    <source>
        <dbReference type="EMBL" id="NYZ62514.1"/>
    </source>
</evidence>
<dbReference type="SMART" id="SM00867">
    <property type="entry name" value="YceI"/>
    <property type="match status" value="1"/>
</dbReference>
<comment type="caution">
    <text evidence="2">The sequence shown here is derived from an EMBL/GenBank/DDBJ whole genome shotgun (WGS) entry which is preliminary data.</text>
</comment>
<feature type="domain" description="Lipid/polyisoprenoid-binding YceI-like" evidence="1">
    <location>
        <begin position="51"/>
        <end position="207"/>
    </location>
</feature>
<evidence type="ECO:0000313" key="3">
    <source>
        <dbReference type="Proteomes" id="UP000589896"/>
    </source>
</evidence>
<gene>
    <name evidence="2" type="ORF">H0E82_07015</name>
</gene>
<accession>A0A7Z0QPM8</accession>
<dbReference type="InterPro" id="IPR007372">
    <property type="entry name" value="Lipid/polyisoprenoid-bd_YceI"/>
</dbReference>
<reference evidence="2 3" key="1">
    <citation type="submission" date="2020-07" db="EMBL/GenBank/DDBJ databases">
        <title>isolation of Luteimonas sp. SJ-16.</title>
        <authorList>
            <person name="Huang X.-X."/>
            <person name="Xu L."/>
            <person name="Sun J.-Q."/>
        </authorList>
    </citation>
    <scope>NUCLEOTIDE SEQUENCE [LARGE SCALE GENOMIC DNA]</scope>
    <source>
        <strain evidence="2 3">SJ-16</strain>
    </source>
</reference>
<dbReference type="EMBL" id="JACCJZ010000013">
    <property type="protein sequence ID" value="NYZ62514.1"/>
    <property type="molecule type" value="Genomic_DNA"/>
</dbReference>
<dbReference type="Proteomes" id="UP000589896">
    <property type="component" value="Unassembled WGS sequence"/>
</dbReference>
<dbReference type="AlphaFoldDB" id="A0A7Z0QPM8"/>
<dbReference type="PANTHER" id="PTHR34406">
    <property type="entry name" value="PROTEIN YCEI"/>
    <property type="match status" value="1"/>
</dbReference>
<sequence length="213" mass="22501">MRPSCACCRVPGRRPAAVRPPRSRIDAMPAPRLVLALALAALPVHHVVAADYVQAPGSSLAFAGKYQGETFSGIFPAFRTTVRFDPADLAGSHLSVVIPMAGATTRNPDYDGEMRGPAFFDIARFAQASYTASGFRDLGNGQYAADGTLELRGVRKPVTLTFSWTPGPRPLLTGRATVDRLAFGVGGGDWADTGTIPAAIAVSTRVYLQPAGR</sequence>
<organism evidence="2 3">
    <name type="scientific">Luteimonas deserti</name>
    <dbReference type="NCBI Taxonomy" id="2752306"/>
    <lineage>
        <taxon>Bacteria</taxon>
        <taxon>Pseudomonadati</taxon>
        <taxon>Pseudomonadota</taxon>
        <taxon>Gammaproteobacteria</taxon>
        <taxon>Lysobacterales</taxon>
        <taxon>Lysobacteraceae</taxon>
        <taxon>Luteimonas</taxon>
    </lineage>
</organism>
<dbReference type="SUPFAM" id="SSF101874">
    <property type="entry name" value="YceI-like"/>
    <property type="match status" value="1"/>
</dbReference>
<dbReference type="Pfam" id="PF04264">
    <property type="entry name" value="YceI"/>
    <property type="match status" value="1"/>
</dbReference>
<dbReference type="PANTHER" id="PTHR34406:SF1">
    <property type="entry name" value="PROTEIN YCEI"/>
    <property type="match status" value="1"/>
</dbReference>
<dbReference type="InterPro" id="IPR036761">
    <property type="entry name" value="TTHA0802/YceI-like_sf"/>
</dbReference>
<name>A0A7Z0QPM8_9GAMM</name>
<proteinExistence type="predicted"/>
<dbReference type="Gene3D" id="2.40.128.110">
    <property type="entry name" value="Lipid/polyisoprenoid-binding, YceI-like"/>
    <property type="match status" value="1"/>
</dbReference>